<dbReference type="PANTHER" id="PTHR45677">
    <property type="entry name" value="GLUTAMATE DECARBOXYLASE-RELATED"/>
    <property type="match status" value="1"/>
</dbReference>
<dbReference type="InterPro" id="IPR015424">
    <property type="entry name" value="PyrdxlP-dep_Trfase"/>
</dbReference>
<evidence type="ECO:0000313" key="9">
    <source>
        <dbReference type="RefSeq" id="XP_015524413.2"/>
    </source>
</evidence>
<comment type="similarity">
    <text evidence="2 7">Belongs to the group II decarboxylase family.</text>
</comment>
<evidence type="ECO:0000256" key="6">
    <source>
        <dbReference type="PIRSR" id="PIRSR602129-50"/>
    </source>
</evidence>
<dbReference type="GO" id="GO:0005737">
    <property type="term" value="C:cytoplasm"/>
    <property type="evidence" value="ECO:0007669"/>
    <property type="project" value="TreeGrafter"/>
</dbReference>
<dbReference type="CDD" id="cd06450">
    <property type="entry name" value="DOPA_deC_like"/>
    <property type="match status" value="1"/>
</dbReference>
<comment type="cofactor">
    <cofactor evidence="1 6 7">
        <name>pyridoxal 5'-phosphate</name>
        <dbReference type="ChEBI" id="CHEBI:597326"/>
    </cofactor>
</comment>
<dbReference type="Pfam" id="PF00282">
    <property type="entry name" value="Pyridoxal_deC"/>
    <property type="match status" value="1"/>
</dbReference>
<reference evidence="9" key="1">
    <citation type="submission" date="2025-08" db="UniProtKB">
        <authorList>
            <consortium name="RefSeq"/>
        </authorList>
    </citation>
    <scope>IDENTIFICATION</scope>
    <source>
        <tissue evidence="9">Thorax and Abdomen</tissue>
    </source>
</reference>
<dbReference type="RefSeq" id="XP_015524413.2">
    <property type="nucleotide sequence ID" value="XM_015668927.2"/>
</dbReference>
<dbReference type="Proteomes" id="UP000829291">
    <property type="component" value="Chromosome 6"/>
</dbReference>
<feature type="modified residue" description="N6-(pyridoxal phosphate)lysine" evidence="6">
    <location>
        <position position="299"/>
    </location>
</feature>
<dbReference type="GO" id="GO:0016831">
    <property type="term" value="F:carboxy-lyase activity"/>
    <property type="evidence" value="ECO:0007669"/>
    <property type="project" value="UniProtKB-KW"/>
</dbReference>
<dbReference type="Gene3D" id="3.40.640.10">
    <property type="entry name" value="Type I PLP-dependent aspartate aminotransferase-like (Major domain)"/>
    <property type="match status" value="1"/>
</dbReference>
<dbReference type="InterPro" id="IPR015421">
    <property type="entry name" value="PyrdxlP-dep_Trfase_major"/>
</dbReference>
<keyword evidence="4 6" id="KW-0663">Pyridoxal phosphate</keyword>
<evidence type="ECO:0000256" key="1">
    <source>
        <dbReference type="ARBA" id="ARBA00001933"/>
    </source>
</evidence>
<dbReference type="InParanoid" id="A0A6J0CCJ0"/>
<protein>
    <submittedName>
        <fullName evidence="9">Cysteine sulfinic acid decarboxylase</fullName>
    </submittedName>
</protein>
<evidence type="ECO:0000256" key="7">
    <source>
        <dbReference type="RuleBase" id="RU000382"/>
    </source>
</evidence>
<dbReference type="GO" id="GO:0019752">
    <property type="term" value="P:carboxylic acid metabolic process"/>
    <property type="evidence" value="ECO:0007669"/>
    <property type="project" value="InterPro"/>
</dbReference>
<sequence length="490" mass="54442">MSSQSNNTTLKILQDIVKIIVDENVLEPPENHPVVEFLQPEGLKNELSVDLGEDGTSHDELDKVLRQIARYSVKTSHPNFHNQLYGGVDSYGLAGAWLTEALNSSQYTFEVAPVFTLLECEVLRVALALFGYPKHPEGDGILCPGGSIANMYGMVLARYKRLPEVKTKGLSGSPPLACFTSQAAHYSIKKGAHWLGLGTESVYQIKTDDKDRMLPGELKKAIEQARKDGRLPFFVNATVGTTVLGAIDPLNEIAEICKAENVWLHVDACLGGTLVLSGERRDRLIGVEMSDSVSWNPHKLLGAPLQCSLFLVKGEGSLHKANSAAANYLFQQDKFYDVSWDTGDKSVQCGRKVDALKLWLMWKAKGTNGLRRAVDHAVAAARYFQNQIATRRGFRLVIPEAECSSVCFWYIPPSMRGLEETDEWREKLYKVAPKIKERMVMDGSLMLGYTPLSHKGLGNFFRMVVTCSPEAKESSMNFVIQQIEKFGHDL</sequence>
<dbReference type="PANTHER" id="PTHR45677:SF8">
    <property type="entry name" value="CYSTEINE SULFINIC ACID DECARBOXYLASE"/>
    <property type="match status" value="1"/>
</dbReference>
<evidence type="ECO:0000313" key="8">
    <source>
        <dbReference type="Proteomes" id="UP000829291"/>
    </source>
</evidence>
<evidence type="ECO:0000256" key="3">
    <source>
        <dbReference type="ARBA" id="ARBA00022793"/>
    </source>
</evidence>
<keyword evidence="8" id="KW-1185">Reference proteome</keyword>
<evidence type="ECO:0000256" key="5">
    <source>
        <dbReference type="ARBA" id="ARBA00023239"/>
    </source>
</evidence>
<dbReference type="GeneID" id="107227711"/>
<dbReference type="OrthoDB" id="392571at2759"/>
<dbReference type="AlphaFoldDB" id="A0A6J0CCJ0"/>
<dbReference type="InterPro" id="IPR021115">
    <property type="entry name" value="Pyridoxal-P_BS"/>
</dbReference>
<dbReference type="PROSITE" id="PS00392">
    <property type="entry name" value="DDC_GAD_HDC_YDC"/>
    <property type="match status" value="1"/>
</dbReference>
<accession>A0A6J0CCJ0</accession>
<keyword evidence="5 7" id="KW-0456">Lyase</keyword>
<organism evidence="9">
    <name type="scientific">Neodiprion lecontei</name>
    <name type="common">Redheaded pine sawfly</name>
    <dbReference type="NCBI Taxonomy" id="441921"/>
    <lineage>
        <taxon>Eukaryota</taxon>
        <taxon>Metazoa</taxon>
        <taxon>Ecdysozoa</taxon>
        <taxon>Arthropoda</taxon>
        <taxon>Hexapoda</taxon>
        <taxon>Insecta</taxon>
        <taxon>Pterygota</taxon>
        <taxon>Neoptera</taxon>
        <taxon>Endopterygota</taxon>
        <taxon>Hymenoptera</taxon>
        <taxon>Tenthredinoidea</taxon>
        <taxon>Diprionidae</taxon>
        <taxon>Diprioninae</taxon>
        <taxon>Neodiprion</taxon>
    </lineage>
</organism>
<dbReference type="GO" id="GO:0030170">
    <property type="term" value="F:pyridoxal phosphate binding"/>
    <property type="evidence" value="ECO:0007669"/>
    <property type="project" value="InterPro"/>
</dbReference>
<dbReference type="KEGG" id="nlo:107227711"/>
<keyword evidence="3" id="KW-0210">Decarboxylase</keyword>
<dbReference type="Gene3D" id="3.90.1150.170">
    <property type="match status" value="1"/>
</dbReference>
<proteinExistence type="inferred from homology"/>
<evidence type="ECO:0000256" key="4">
    <source>
        <dbReference type="ARBA" id="ARBA00022898"/>
    </source>
</evidence>
<name>A0A6J0CCJ0_NEOLC</name>
<evidence type="ECO:0000256" key="2">
    <source>
        <dbReference type="ARBA" id="ARBA00009533"/>
    </source>
</evidence>
<gene>
    <name evidence="9" type="primary">LOC107227711</name>
</gene>
<dbReference type="SUPFAM" id="SSF53383">
    <property type="entry name" value="PLP-dependent transferases"/>
    <property type="match status" value="1"/>
</dbReference>
<dbReference type="InterPro" id="IPR002129">
    <property type="entry name" value="PyrdxlP-dep_de-COase"/>
</dbReference>
<dbReference type="FunCoup" id="A0A6J0CCJ0">
    <property type="interactions" value="70"/>
</dbReference>